<dbReference type="EMBL" id="BMDY01000017">
    <property type="protein sequence ID" value="GGB13044.1"/>
    <property type="molecule type" value="Genomic_DNA"/>
</dbReference>
<feature type="domain" description="Multidrug resistance protein MdtA-like alpha-helical hairpin" evidence="4">
    <location>
        <begin position="91"/>
        <end position="160"/>
    </location>
</feature>
<reference evidence="9" key="1">
    <citation type="journal article" date="2019" name="Int. J. Syst. Evol. Microbiol.">
        <title>The Global Catalogue of Microorganisms (GCM) 10K type strain sequencing project: providing services to taxonomists for standard genome sequencing and annotation.</title>
        <authorList>
            <consortium name="The Broad Institute Genomics Platform"/>
            <consortium name="The Broad Institute Genome Sequencing Center for Infectious Disease"/>
            <person name="Wu L."/>
            <person name="Ma J."/>
        </authorList>
    </citation>
    <scope>NUCLEOTIDE SEQUENCE [LARGE SCALE GENOMIC DNA]</scope>
    <source>
        <strain evidence="9">CGMCC 1.10131</strain>
    </source>
</reference>
<dbReference type="Gene3D" id="2.40.50.100">
    <property type="match status" value="1"/>
</dbReference>
<keyword evidence="9" id="KW-1185">Reference proteome</keyword>
<feature type="domain" description="CzcB-like C-terminal circularly permuted SH3-like" evidence="7">
    <location>
        <begin position="275"/>
        <end position="327"/>
    </location>
</feature>
<evidence type="ECO:0000259" key="7">
    <source>
        <dbReference type="Pfam" id="PF25975"/>
    </source>
</evidence>
<proteinExistence type="inferred from homology"/>
<organism evidence="8 9">
    <name type="scientific">Agarivorans gilvus</name>
    <dbReference type="NCBI Taxonomy" id="680279"/>
    <lineage>
        <taxon>Bacteria</taxon>
        <taxon>Pseudomonadati</taxon>
        <taxon>Pseudomonadota</taxon>
        <taxon>Gammaproteobacteria</taxon>
        <taxon>Alteromonadales</taxon>
        <taxon>Alteromonadaceae</taxon>
        <taxon>Agarivorans</taxon>
    </lineage>
</organism>
<dbReference type="Pfam" id="PF25975">
    <property type="entry name" value="CzcB_C"/>
    <property type="match status" value="1"/>
</dbReference>
<feature type="domain" description="Multidrug resistance protein MdtA-like barrel-sandwich hybrid" evidence="5">
    <location>
        <begin position="52"/>
        <end position="186"/>
    </location>
</feature>
<dbReference type="SUPFAM" id="SSF111369">
    <property type="entry name" value="HlyD-like secretion proteins"/>
    <property type="match status" value="1"/>
</dbReference>
<keyword evidence="3" id="KW-0732">Signal</keyword>
<evidence type="ECO:0000259" key="4">
    <source>
        <dbReference type="Pfam" id="PF25876"/>
    </source>
</evidence>
<dbReference type="InterPro" id="IPR058624">
    <property type="entry name" value="MdtA-like_HH"/>
</dbReference>
<dbReference type="Gene3D" id="1.10.287.470">
    <property type="entry name" value="Helix hairpin bin"/>
    <property type="match status" value="1"/>
</dbReference>
<evidence type="ECO:0000259" key="5">
    <source>
        <dbReference type="Pfam" id="PF25917"/>
    </source>
</evidence>
<dbReference type="NCBIfam" id="TIGR01730">
    <property type="entry name" value="RND_mfp"/>
    <property type="match status" value="1"/>
</dbReference>
<dbReference type="PANTHER" id="PTHR30469">
    <property type="entry name" value="MULTIDRUG RESISTANCE PROTEIN MDTA"/>
    <property type="match status" value="1"/>
</dbReference>
<evidence type="ECO:0000256" key="2">
    <source>
        <dbReference type="SAM" id="Coils"/>
    </source>
</evidence>
<protein>
    <submittedName>
        <fullName evidence="8">Hemolysin D</fullName>
    </submittedName>
</protein>
<dbReference type="Pfam" id="PF25917">
    <property type="entry name" value="BSH_RND"/>
    <property type="match status" value="1"/>
</dbReference>
<name>A0ABQ1I3I1_9ALTE</name>
<keyword evidence="2" id="KW-0175">Coiled coil</keyword>
<comment type="caution">
    <text evidence="8">The sequence shown here is derived from an EMBL/GenBank/DDBJ whole genome shotgun (WGS) entry which is preliminary data.</text>
</comment>
<feature type="chain" id="PRO_5045157787" evidence="3">
    <location>
        <begin position="22"/>
        <end position="337"/>
    </location>
</feature>
<feature type="signal peptide" evidence="3">
    <location>
        <begin position="1"/>
        <end position="21"/>
    </location>
</feature>
<dbReference type="InterPro" id="IPR058792">
    <property type="entry name" value="Beta-barrel_RND_2"/>
</dbReference>
<dbReference type="Pfam" id="PF25876">
    <property type="entry name" value="HH_MFP_RND"/>
    <property type="match status" value="1"/>
</dbReference>
<dbReference type="Pfam" id="PF25954">
    <property type="entry name" value="Beta-barrel_RND_2"/>
    <property type="match status" value="1"/>
</dbReference>
<evidence type="ECO:0000313" key="8">
    <source>
        <dbReference type="EMBL" id="GGB13044.1"/>
    </source>
</evidence>
<dbReference type="InterPro" id="IPR058625">
    <property type="entry name" value="MdtA-like_BSH"/>
</dbReference>
<comment type="similarity">
    <text evidence="1">Belongs to the membrane fusion protein (MFP) (TC 8.A.1) family.</text>
</comment>
<accession>A0ABQ1I3I1</accession>
<dbReference type="RefSeq" id="WP_055733107.1">
    <property type="nucleotide sequence ID" value="NZ_BMDY01000017.1"/>
</dbReference>
<dbReference type="Proteomes" id="UP000651977">
    <property type="component" value="Unassembled WGS sequence"/>
</dbReference>
<sequence>MQGLLITLTALLMLAANPLQAQSNAEQSITVSAQTRPITVELDAVIEAVDAATLAAQTSGRVLNLYYDVNDFVEKDAVILEITRTQQSAAYAAAEAQLNQATAKNIEAQRHWQRLAKLYPQGAISKGQLDQAEADAKAAASAVNAAKASLIQAKETLDYTVVKAPFSGVVTQRHIHRGETISVGQALYSGYSLENMRAVANIPQRYLAMINSDTLFSLEQNGQMLQSQDYTLFSHADPQSHSFKIRLNLPNQAYQLYPGTWAKLSFSYGQRQQIWIPHSAVVQRNELSAVYRKTEQGYQLSQVRLGKVQGEQIQVLAGLEEGDEIALSAYQTLLNKE</sequence>
<dbReference type="PANTHER" id="PTHR30469:SF18">
    <property type="entry name" value="RESISTANCE-NODULATION-CELL DIVISION (RND) EFFLUX MEMBRANE FUSION PROTEIN-RELATED"/>
    <property type="match status" value="1"/>
</dbReference>
<dbReference type="Gene3D" id="2.40.30.170">
    <property type="match status" value="1"/>
</dbReference>
<dbReference type="InterPro" id="IPR006143">
    <property type="entry name" value="RND_pump_MFP"/>
</dbReference>
<evidence type="ECO:0000256" key="3">
    <source>
        <dbReference type="SAM" id="SignalP"/>
    </source>
</evidence>
<feature type="coiled-coil region" evidence="2">
    <location>
        <begin position="84"/>
        <end position="149"/>
    </location>
</feature>
<dbReference type="InterPro" id="IPR058649">
    <property type="entry name" value="CzcB_C"/>
</dbReference>
<evidence type="ECO:0000259" key="6">
    <source>
        <dbReference type="Pfam" id="PF25954"/>
    </source>
</evidence>
<dbReference type="Gene3D" id="2.40.420.20">
    <property type="match status" value="1"/>
</dbReference>
<gene>
    <name evidence="8" type="ORF">GCM10007414_28010</name>
</gene>
<evidence type="ECO:0000256" key="1">
    <source>
        <dbReference type="ARBA" id="ARBA00009477"/>
    </source>
</evidence>
<evidence type="ECO:0000313" key="9">
    <source>
        <dbReference type="Proteomes" id="UP000651977"/>
    </source>
</evidence>
<feature type="domain" description="CusB-like beta-barrel" evidence="6">
    <location>
        <begin position="200"/>
        <end position="267"/>
    </location>
</feature>